<evidence type="ECO:0000313" key="2">
    <source>
        <dbReference type="EMBL" id="MCF2652924.1"/>
    </source>
</evidence>
<dbReference type="InterPro" id="IPR013108">
    <property type="entry name" value="Amidohydro_3"/>
</dbReference>
<accession>A0ABS9CSM0</accession>
<dbReference type="PANTHER" id="PTHR43135:SF3">
    <property type="entry name" value="ALPHA-D-RIBOSE 1-METHYLPHOSPHONATE 5-TRIPHOSPHATE DIPHOSPHATASE"/>
    <property type="match status" value="1"/>
</dbReference>
<dbReference type="Proteomes" id="UP001299220">
    <property type="component" value="Unassembled WGS sequence"/>
</dbReference>
<dbReference type="PANTHER" id="PTHR43135">
    <property type="entry name" value="ALPHA-D-RIBOSE 1-METHYLPHOSPHONATE 5-TRIPHOSPHATE DIPHOSPHATASE"/>
    <property type="match status" value="1"/>
</dbReference>
<dbReference type="EMBL" id="JAFBIT010000003">
    <property type="protein sequence ID" value="MCF2652924.1"/>
    <property type="molecule type" value="Genomic_DNA"/>
</dbReference>
<organism evidence="2 3">
    <name type="scientific">Anaeromassilibacillus senegalensis</name>
    <dbReference type="NCBI Taxonomy" id="1673717"/>
    <lineage>
        <taxon>Bacteria</taxon>
        <taxon>Bacillati</taxon>
        <taxon>Bacillota</taxon>
        <taxon>Clostridia</taxon>
        <taxon>Eubacteriales</taxon>
        <taxon>Acutalibacteraceae</taxon>
        <taxon>Anaeromassilibacillus</taxon>
    </lineage>
</organism>
<sequence>MFTLFCHANIYDGSGEASFFGDVLVRDDRIEAVGRGLPAPEGANVIDAEGLWLCPGFVDIHRHADVQPLLHWSGEAELRQGITTAVSGNCGISLTPCGNAFRAQQTAFSAAVLGPVPENAPGTYREYSAFMEKAALPFDFAAMLGTGAVRISLMGFSRAPFTKENLEKAAACVEEALALGAPGISCGIMYMPECFNTFDEYVSMLRPLGRYNRPLTAHIRGEGDGLVESVEEVIRLAEAVGCPLEISHFKSCGMQNWGREIYRAIEKTEAARARGQDVTCDFYPYCGGSTMLTTMLPPALCADGADAACARLGTKAGVETFRRAARQTYPDWDNYAVTLGWDRILISTVAQTENRRFLGLSVQAGAEKFGFADAEALAAHLMHTEGGACGIINLSMAQEDVDAVAQLPYSILISDSLYAATDTPHPRLLGSFPRFLREYALERHVVTPETAIRKMTALPADRFGFSGCGRIQAGCRADLLLFDPAKFTDNADFSGRSDPASGLSYSLIGGVPVVEDDQLTGNRPGRWLRAHR</sequence>
<evidence type="ECO:0000259" key="1">
    <source>
        <dbReference type="Pfam" id="PF07969"/>
    </source>
</evidence>
<protein>
    <submittedName>
        <fullName evidence="2">Amidohydrolase family protein</fullName>
    </submittedName>
</protein>
<dbReference type="RefSeq" id="WP_235323963.1">
    <property type="nucleotide sequence ID" value="NZ_JAFBIT010000003.1"/>
</dbReference>
<keyword evidence="3" id="KW-1185">Reference proteome</keyword>
<dbReference type="SUPFAM" id="SSF51556">
    <property type="entry name" value="Metallo-dependent hydrolases"/>
    <property type="match status" value="1"/>
</dbReference>
<feature type="domain" description="Amidohydrolase 3" evidence="1">
    <location>
        <begin position="45"/>
        <end position="514"/>
    </location>
</feature>
<gene>
    <name evidence="2" type="ORF">JQM67_09955</name>
</gene>
<proteinExistence type="predicted"/>
<dbReference type="InterPro" id="IPR051781">
    <property type="entry name" value="Metallo-dep_Hydrolase"/>
</dbReference>
<evidence type="ECO:0000313" key="3">
    <source>
        <dbReference type="Proteomes" id="UP001299220"/>
    </source>
</evidence>
<dbReference type="InterPro" id="IPR011059">
    <property type="entry name" value="Metal-dep_hydrolase_composite"/>
</dbReference>
<name>A0ABS9CSM0_9FIRM</name>
<reference evidence="2 3" key="1">
    <citation type="submission" date="2020-12" db="EMBL/GenBank/DDBJ databases">
        <title>Whole genome sequences of gut porcine anaerobes.</title>
        <authorList>
            <person name="Kubasova T."/>
            <person name="Jahodarova E."/>
            <person name="Rychlik I."/>
        </authorList>
    </citation>
    <scope>NUCLEOTIDE SEQUENCE [LARGE SCALE GENOMIC DNA]</scope>
    <source>
        <strain evidence="2 3">An867</strain>
    </source>
</reference>
<dbReference type="Gene3D" id="3.20.20.140">
    <property type="entry name" value="Metal-dependent hydrolases"/>
    <property type="match status" value="2"/>
</dbReference>
<comment type="caution">
    <text evidence="2">The sequence shown here is derived from an EMBL/GenBank/DDBJ whole genome shotgun (WGS) entry which is preliminary data.</text>
</comment>
<dbReference type="SUPFAM" id="SSF51338">
    <property type="entry name" value="Composite domain of metallo-dependent hydrolases"/>
    <property type="match status" value="1"/>
</dbReference>
<dbReference type="InterPro" id="IPR032466">
    <property type="entry name" value="Metal_Hydrolase"/>
</dbReference>
<dbReference type="Pfam" id="PF07969">
    <property type="entry name" value="Amidohydro_3"/>
    <property type="match status" value="1"/>
</dbReference>